<sequence>MNDPFILSLLKDRVTSLKQMNKYLGSLIEILLSEDENTLFGKSRNLFNYISNLKAKYSNLLNRLIPIPSENAKWHYWSTYFAFYFADIFSKQVADVEYEQREQVIYELNSDLTLILNAFAKREQFLNNEGNSVNSFRTSKL</sequence>
<keyword evidence="2" id="KW-1185">Reference proteome</keyword>
<comment type="caution">
    <text evidence="1">The sequence shown here is derived from an EMBL/GenBank/DDBJ whole genome shotgun (WGS) entry which is preliminary data.</text>
</comment>
<dbReference type="GeneID" id="68114888"/>
<dbReference type="EMBL" id="VFQX01000004">
    <property type="protein sequence ID" value="KAF0983755.1"/>
    <property type="molecule type" value="Genomic_DNA"/>
</dbReference>
<dbReference type="RefSeq" id="XP_044568468.1">
    <property type="nucleotide sequence ID" value="XM_044711440.1"/>
</dbReference>
<proteinExistence type="predicted"/>
<protein>
    <submittedName>
        <fullName evidence="1">Uncharacterized protein</fullName>
    </submittedName>
</protein>
<organism evidence="1 2">
    <name type="scientific">Naegleria fowleri</name>
    <name type="common">Brain eating amoeba</name>
    <dbReference type="NCBI Taxonomy" id="5763"/>
    <lineage>
        <taxon>Eukaryota</taxon>
        <taxon>Discoba</taxon>
        <taxon>Heterolobosea</taxon>
        <taxon>Tetramitia</taxon>
        <taxon>Eutetramitia</taxon>
        <taxon>Vahlkampfiidae</taxon>
        <taxon>Naegleria</taxon>
    </lineage>
</organism>
<dbReference type="VEuPathDB" id="AmoebaDB:NfTy_006730"/>
<dbReference type="VEuPathDB" id="AmoebaDB:NF0016410"/>
<dbReference type="VEuPathDB" id="AmoebaDB:FDP41_007670"/>
<dbReference type="AlphaFoldDB" id="A0A6A5CEQ3"/>
<evidence type="ECO:0000313" key="1">
    <source>
        <dbReference type="EMBL" id="KAF0983755.1"/>
    </source>
</evidence>
<reference evidence="1 2" key="1">
    <citation type="journal article" date="2019" name="Sci. Rep.">
        <title>Nanopore sequencing improves the draft genome of the human pathogenic amoeba Naegleria fowleri.</title>
        <authorList>
            <person name="Liechti N."/>
            <person name="Schurch N."/>
            <person name="Bruggmann R."/>
            <person name="Wittwer M."/>
        </authorList>
    </citation>
    <scope>NUCLEOTIDE SEQUENCE [LARGE SCALE GENOMIC DNA]</scope>
    <source>
        <strain evidence="1 2">ATCC 30894</strain>
    </source>
</reference>
<name>A0A6A5CEQ3_NAEFO</name>
<gene>
    <name evidence="1" type="ORF">FDP41_007670</name>
</gene>
<dbReference type="Proteomes" id="UP000444721">
    <property type="component" value="Unassembled WGS sequence"/>
</dbReference>
<accession>A0A6A5CEQ3</accession>
<evidence type="ECO:0000313" key="2">
    <source>
        <dbReference type="Proteomes" id="UP000444721"/>
    </source>
</evidence>